<proteinExistence type="predicted"/>
<evidence type="ECO:0000256" key="3">
    <source>
        <dbReference type="PROSITE-ProRule" id="PRU00023"/>
    </source>
</evidence>
<dbReference type="InterPro" id="IPR036770">
    <property type="entry name" value="Ankyrin_rpt-contain_sf"/>
</dbReference>
<feature type="repeat" description="ANK" evidence="3">
    <location>
        <begin position="138"/>
        <end position="170"/>
    </location>
</feature>
<dbReference type="PANTHER" id="PTHR24171">
    <property type="entry name" value="ANKYRIN REPEAT DOMAIN-CONTAINING PROTEIN 39-RELATED"/>
    <property type="match status" value="1"/>
</dbReference>
<dbReference type="Gene3D" id="1.25.40.20">
    <property type="entry name" value="Ankyrin repeat-containing domain"/>
    <property type="match status" value="4"/>
</dbReference>
<name>D7G318_ECTSI</name>
<dbReference type="InParanoid" id="D7G318"/>
<evidence type="ECO:0000256" key="2">
    <source>
        <dbReference type="ARBA" id="ARBA00023043"/>
    </source>
</evidence>
<reference evidence="4 5" key="1">
    <citation type="journal article" date="2010" name="Nature">
        <title>The Ectocarpus genome and the independent evolution of multicellularity in brown algae.</title>
        <authorList>
            <person name="Cock J.M."/>
            <person name="Sterck L."/>
            <person name="Rouze P."/>
            <person name="Scornet D."/>
            <person name="Allen A.E."/>
            <person name="Amoutzias G."/>
            <person name="Anthouard V."/>
            <person name="Artiguenave F."/>
            <person name="Aury J.M."/>
            <person name="Badger J.H."/>
            <person name="Beszteri B."/>
            <person name="Billiau K."/>
            <person name="Bonnet E."/>
            <person name="Bothwell J.H."/>
            <person name="Bowler C."/>
            <person name="Boyen C."/>
            <person name="Brownlee C."/>
            <person name="Carrano C.J."/>
            <person name="Charrier B."/>
            <person name="Cho G.Y."/>
            <person name="Coelho S.M."/>
            <person name="Collen J."/>
            <person name="Corre E."/>
            <person name="Da Silva C."/>
            <person name="Delage L."/>
            <person name="Delaroque N."/>
            <person name="Dittami S.M."/>
            <person name="Doulbeau S."/>
            <person name="Elias M."/>
            <person name="Farnham G."/>
            <person name="Gachon C.M."/>
            <person name="Gschloessl B."/>
            <person name="Heesch S."/>
            <person name="Jabbari K."/>
            <person name="Jubin C."/>
            <person name="Kawai H."/>
            <person name="Kimura K."/>
            <person name="Kloareg B."/>
            <person name="Kupper F.C."/>
            <person name="Lang D."/>
            <person name="Le Bail A."/>
            <person name="Leblanc C."/>
            <person name="Lerouge P."/>
            <person name="Lohr M."/>
            <person name="Lopez P.J."/>
            <person name="Martens C."/>
            <person name="Maumus F."/>
            <person name="Michel G."/>
            <person name="Miranda-Saavedra D."/>
            <person name="Morales J."/>
            <person name="Moreau H."/>
            <person name="Motomura T."/>
            <person name="Nagasato C."/>
            <person name="Napoli C.A."/>
            <person name="Nelson D.R."/>
            <person name="Nyvall-Collen P."/>
            <person name="Peters A.F."/>
            <person name="Pommier C."/>
            <person name="Potin P."/>
            <person name="Poulain J."/>
            <person name="Quesneville H."/>
            <person name="Read B."/>
            <person name="Rensing S.A."/>
            <person name="Ritter A."/>
            <person name="Rousvoal S."/>
            <person name="Samanta M."/>
            <person name="Samson G."/>
            <person name="Schroeder D.C."/>
            <person name="Segurens B."/>
            <person name="Strittmatter M."/>
            <person name="Tonon T."/>
            <person name="Tregear J.W."/>
            <person name="Valentin K."/>
            <person name="von Dassow P."/>
            <person name="Yamagishi T."/>
            <person name="Van de Peer Y."/>
            <person name="Wincker P."/>
        </authorList>
    </citation>
    <scope>NUCLEOTIDE SEQUENCE [LARGE SCALE GENOMIC DNA]</scope>
    <source>
        <strain evidence="5">Ec32 / CCAP1310/4</strain>
    </source>
</reference>
<dbReference type="AlphaFoldDB" id="D7G318"/>
<dbReference type="InterPro" id="IPR002110">
    <property type="entry name" value="Ankyrin_rpt"/>
</dbReference>
<dbReference type="eggNOG" id="KOG4177">
    <property type="taxonomic scope" value="Eukaryota"/>
</dbReference>
<keyword evidence="1" id="KW-0677">Repeat</keyword>
<dbReference type="Pfam" id="PF12796">
    <property type="entry name" value="Ank_2"/>
    <property type="match status" value="1"/>
</dbReference>
<dbReference type="EMBL" id="FN649760">
    <property type="protein sequence ID" value="CBJ33461.1"/>
    <property type="molecule type" value="Genomic_DNA"/>
</dbReference>
<dbReference type="SUPFAM" id="SSF48403">
    <property type="entry name" value="Ankyrin repeat"/>
    <property type="match status" value="2"/>
</dbReference>
<dbReference type="Pfam" id="PF00023">
    <property type="entry name" value="Ank"/>
    <property type="match status" value="1"/>
</dbReference>
<accession>D7G318</accession>
<dbReference type="PROSITE" id="PS50088">
    <property type="entry name" value="ANK_REPEAT"/>
    <property type="match status" value="4"/>
</dbReference>
<feature type="repeat" description="ANK" evidence="3">
    <location>
        <begin position="38"/>
        <end position="70"/>
    </location>
</feature>
<dbReference type="OrthoDB" id="5406014at2759"/>
<dbReference type="PROSITE" id="PS50297">
    <property type="entry name" value="ANK_REP_REGION"/>
    <property type="match status" value="3"/>
</dbReference>
<keyword evidence="2 3" id="KW-0040">ANK repeat</keyword>
<evidence type="ECO:0000256" key="1">
    <source>
        <dbReference type="ARBA" id="ARBA00022737"/>
    </source>
</evidence>
<organism evidence="4 5">
    <name type="scientific">Ectocarpus siliculosus</name>
    <name type="common">Brown alga</name>
    <name type="synonym">Conferva siliculosa</name>
    <dbReference type="NCBI Taxonomy" id="2880"/>
    <lineage>
        <taxon>Eukaryota</taxon>
        <taxon>Sar</taxon>
        <taxon>Stramenopiles</taxon>
        <taxon>Ochrophyta</taxon>
        <taxon>PX clade</taxon>
        <taxon>Phaeophyceae</taxon>
        <taxon>Ectocarpales</taxon>
        <taxon>Ectocarpaceae</taxon>
        <taxon>Ectocarpus</taxon>
    </lineage>
</organism>
<feature type="repeat" description="ANK" evidence="3">
    <location>
        <begin position="71"/>
        <end position="103"/>
    </location>
</feature>
<gene>
    <name evidence="4" type="ORF">Esi_0490_0008</name>
</gene>
<dbReference type="STRING" id="2880.D7G318"/>
<feature type="repeat" description="ANK" evidence="3">
    <location>
        <begin position="105"/>
        <end position="137"/>
    </location>
</feature>
<keyword evidence="5" id="KW-1185">Reference proteome</keyword>
<dbReference type="SMART" id="SM00248">
    <property type="entry name" value="ANK"/>
    <property type="match status" value="8"/>
</dbReference>
<protein>
    <submittedName>
        <fullName evidence="4">EsV-1-199</fullName>
    </submittedName>
</protein>
<sequence>MPRRYLNLLHRACHAKDYDRAVLLVEAGTCDVNSATPGGFSPLMIAALTHQGRLARYLLSKGGSVSQKAINGRTALMVAADGGYLDITTLLVDAGAAVDTADTDGKKTALHLAVEGKHPEVVRFLLEANANPSARVRDGRTPLHAACWIGDVRTIDLLVSAGSDPQASTKGTNKMVPLDFAAESGQREAIVYMISMIGLASCGGDSAGLIALQKAAFFGQIDALRTLASFGVQDTRGVALVGAILWETDDKCAKFLLRHYEEHALGHINSATDTIGRSALGCAAGRSPKKVQWLLEAGADATALMDLGGIHPTPE</sequence>
<evidence type="ECO:0000313" key="5">
    <source>
        <dbReference type="Proteomes" id="UP000002630"/>
    </source>
</evidence>
<dbReference type="Proteomes" id="UP000002630">
    <property type="component" value="Unassembled WGS sequence"/>
</dbReference>
<evidence type="ECO:0000313" key="4">
    <source>
        <dbReference type="EMBL" id="CBJ33461.1"/>
    </source>
</evidence>